<dbReference type="AlphaFoldDB" id="A0A6J6XRE2"/>
<organism evidence="1">
    <name type="scientific">freshwater metagenome</name>
    <dbReference type="NCBI Taxonomy" id="449393"/>
    <lineage>
        <taxon>unclassified sequences</taxon>
        <taxon>metagenomes</taxon>
        <taxon>ecological metagenomes</taxon>
    </lineage>
</organism>
<reference evidence="1" key="1">
    <citation type="submission" date="2020-05" db="EMBL/GenBank/DDBJ databases">
        <authorList>
            <person name="Chiriac C."/>
            <person name="Salcher M."/>
            <person name="Ghai R."/>
            <person name="Kavagutti S V."/>
        </authorList>
    </citation>
    <scope>NUCLEOTIDE SEQUENCE</scope>
</reference>
<gene>
    <name evidence="1" type="ORF">UFOPK3024_00416</name>
</gene>
<protein>
    <submittedName>
        <fullName evidence="1">Unannotated protein</fullName>
    </submittedName>
</protein>
<accession>A0A6J6XRE2</accession>
<sequence>MGSGEMVSGGVGLDIRTTLLAPLMSGLGSVWAIL</sequence>
<evidence type="ECO:0000313" key="1">
    <source>
        <dbReference type="EMBL" id="CAB4797786.1"/>
    </source>
</evidence>
<name>A0A6J6XRE2_9ZZZZ</name>
<proteinExistence type="predicted"/>
<dbReference type="EMBL" id="CAFAAK010000065">
    <property type="protein sequence ID" value="CAB4797786.1"/>
    <property type="molecule type" value="Genomic_DNA"/>
</dbReference>